<keyword evidence="2" id="KW-1185">Reference proteome</keyword>
<evidence type="ECO:0000313" key="2">
    <source>
        <dbReference type="Proteomes" id="UP000052068"/>
    </source>
</evidence>
<sequence>MSNTTTILDSHKDILPGTFVRIRSKNWVVEQSGKIGSIRFVDLISVEDDAQGEALRVTLSSEVDQQVIDPNDWSALFQTKFESPERLGAFLRATEWRTSSAADRKLFQAPFRAGIRLDAYQLLPLAVFKHGMLTPLAG</sequence>
<evidence type="ECO:0000313" key="1">
    <source>
        <dbReference type="EMBL" id="KJF67599.1"/>
    </source>
</evidence>
<comment type="caution">
    <text evidence="1">The sequence shown here is derived from an EMBL/GenBank/DDBJ whole genome shotgun (WGS) entry which is preliminary data.</text>
</comment>
<accession>A0ABR5CS93</accession>
<gene>
    <name evidence="1" type="ORF">RS75_10865</name>
</gene>
<dbReference type="EMBL" id="JWJH01000009">
    <property type="protein sequence ID" value="KJF67599.1"/>
    <property type="molecule type" value="Genomic_DNA"/>
</dbReference>
<proteinExistence type="predicted"/>
<protein>
    <recommendedName>
        <fullName evidence="3">ASCH domain-containing protein</fullName>
    </recommendedName>
</protein>
<evidence type="ECO:0008006" key="3">
    <source>
        <dbReference type="Google" id="ProtNLM"/>
    </source>
</evidence>
<reference evidence="1 2" key="1">
    <citation type="submission" date="2015-03" db="EMBL/GenBank/DDBJ databases">
        <title>Draft Genome Sequences of Agrobacterium nepotum Strain 39/7T (= CFBP 7436T = LMG 26435T) and Agrobacterium sp. Strain KFB 330 (= CFBP 8308 = LMG 28674).</title>
        <authorList>
            <person name="Kuzmanovic N."/>
            <person name="Pulawska J."/>
            <person name="Obradovic A."/>
        </authorList>
    </citation>
    <scope>NUCLEOTIDE SEQUENCE [LARGE SCALE GENOMIC DNA]</scope>
    <source>
        <strain evidence="1 2">39/7</strain>
    </source>
</reference>
<dbReference type="Proteomes" id="UP000052068">
    <property type="component" value="Unassembled WGS sequence"/>
</dbReference>
<name>A0ABR5CS93_9HYPH</name>
<organism evidence="1 2">
    <name type="scientific">Rhizobium nepotum 39/7</name>
    <dbReference type="NCBI Taxonomy" id="1368418"/>
    <lineage>
        <taxon>Bacteria</taxon>
        <taxon>Pseudomonadati</taxon>
        <taxon>Pseudomonadota</taxon>
        <taxon>Alphaproteobacteria</taxon>
        <taxon>Hyphomicrobiales</taxon>
        <taxon>Rhizobiaceae</taxon>
        <taxon>Rhizobium/Agrobacterium group</taxon>
        <taxon>Rhizobium</taxon>
    </lineage>
</organism>
<dbReference type="RefSeq" id="WP_045020250.1">
    <property type="nucleotide sequence ID" value="NZ_JWJH01000009.1"/>
</dbReference>